<dbReference type="SMART" id="SM00799">
    <property type="entry name" value="DENN"/>
    <property type="match status" value="1"/>
</dbReference>
<dbReference type="InterPro" id="IPR051942">
    <property type="entry name" value="DENN_domain_containing_2"/>
</dbReference>
<dbReference type="FunFam" id="3.40.50.11500:FF:000004">
    <property type="entry name" value="DENN domain-containing protein 2C isoform X1"/>
    <property type="match status" value="1"/>
</dbReference>
<evidence type="ECO:0000313" key="3">
    <source>
        <dbReference type="Proteomes" id="UP000008312"/>
    </source>
</evidence>
<dbReference type="PROSITE" id="PS50211">
    <property type="entry name" value="DENN"/>
    <property type="match status" value="1"/>
</dbReference>
<protein>
    <recommendedName>
        <fullName evidence="1">UDENN domain-containing protein</fullName>
    </recommendedName>
</protein>
<dbReference type="OrthoDB" id="205414at2759"/>
<dbReference type="RefSeq" id="XP_012896215.1">
    <property type="nucleotide sequence ID" value="XM_013040761.1"/>
</dbReference>
<organism evidence="2">
    <name type="scientific">Blastocystis hominis</name>
    <dbReference type="NCBI Taxonomy" id="12968"/>
    <lineage>
        <taxon>Eukaryota</taxon>
        <taxon>Sar</taxon>
        <taxon>Stramenopiles</taxon>
        <taxon>Bigyra</taxon>
        <taxon>Opalozoa</taxon>
        <taxon>Opalinata</taxon>
        <taxon>Blastocystidae</taxon>
        <taxon>Blastocystis</taxon>
    </lineage>
</organism>
<evidence type="ECO:0000259" key="1">
    <source>
        <dbReference type="PROSITE" id="PS50211"/>
    </source>
</evidence>
<feature type="domain" description="UDENN" evidence="1">
    <location>
        <begin position="1"/>
        <end position="193"/>
    </location>
</feature>
<dbReference type="PANTHER" id="PTHR15288">
    <property type="entry name" value="DENN DOMAIN-CONTAINING PROTEIN 2"/>
    <property type="match status" value="1"/>
</dbReference>
<dbReference type="Gene3D" id="3.40.50.11500">
    <property type="match status" value="1"/>
</dbReference>
<proteinExistence type="predicted"/>
<dbReference type="Proteomes" id="UP000008312">
    <property type="component" value="Unassembled WGS sequence"/>
</dbReference>
<dbReference type="InterPro" id="IPR001194">
    <property type="entry name" value="cDENN_dom"/>
</dbReference>
<evidence type="ECO:0000313" key="2">
    <source>
        <dbReference type="EMBL" id="CBK22167.2"/>
    </source>
</evidence>
<dbReference type="InParanoid" id="D8M278"/>
<reference evidence="2" key="1">
    <citation type="submission" date="2010-02" db="EMBL/GenBank/DDBJ databases">
        <title>Sequencing and annotation of the Blastocystis hominis genome.</title>
        <authorList>
            <person name="Wincker P."/>
        </authorList>
    </citation>
    <scope>NUCLEOTIDE SEQUENCE</scope>
    <source>
        <strain evidence="2">Singapore isolate B</strain>
    </source>
</reference>
<accession>D8M278</accession>
<dbReference type="InterPro" id="IPR037516">
    <property type="entry name" value="Tripartite_DENN"/>
</dbReference>
<dbReference type="Pfam" id="PF02141">
    <property type="entry name" value="DENN"/>
    <property type="match status" value="1"/>
</dbReference>
<gene>
    <name evidence="2" type="ORF">GSBLH_T00002223001</name>
</gene>
<sequence length="193" mass="21231">MTRLEPEEVIDFVDSALNSTLPEPNETFKIGDNEFLRPKDMDAPLIDVKLAPLVSRFDVKSLILLLSALMCEKRIIFIGDELSTLSECIHAAVAILCPFSWHHIFIPIVPASLLSYVTAPMPFLVGIKRSLQPTMEKLPMEACVYVDVDKGEIAYSESDPIIDLYPKNTISTGSMGGVGKSVSTVSEGGRCER</sequence>
<dbReference type="AlphaFoldDB" id="D8M278"/>
<dbReference type="GeneID" id="24919420"/>
<name>D8M278_BLAHO</name>
<dbReference type="PANTHER" id="PTHR15288:SF0">
    <property type="entry name" value="UDENN DOMAIN-CONTAINING PROTEIN"/>
    <property type="match status" value="1"/>
</dbReference>
<dbReference type="EMBL" id="FN668647">
    <property type="protein sequence ID" value="CBK22167.2"/>
    <property type="molecule type" value="Genomic_DNA"/>
</dbReference>
<keyword evidence="3" id="KW-1185">Reference proteome</keyword>
<dbReference type="InterPro" id="IPR043153">
    <property type="entry name" value="DENN_C"/>
</dbReference>